<dbReference type="SUPFAM" id="SSF53850">
    <property type="entry name" value="Periplasmic binding protein-like II"/>
    <property type="match status" value="1"/>
</dbReference>
<evidence type="ECO:0000259" key="1">
    <source>
        <dbReference type="Pfam" id="PF03466"/>
    </source>
</evidence>
<evidence type="ECO:0000313" key="2">
    <source>
        <dbReference type="EMBL" id="MSS41867.1"/>
    </source>
</evidence>
<dbReference type="InterPro" id="IPR050950">
    <property type="entry name" value="HTH-type_LysR_regulators"/>
</dbReference>
<dbReference type="PANTHER" id="PTHR30419:SF28">
    <property type="entry name" value="HTH-TYPE TRANSCRIPTIONAL REGULATOR BSDA"/>
    <property type="match status" value="1"/>
</dbReference>
<comment type="caution">
    <text evidence="2">The sequence shown here is derived from an EMBL/GenBank/DDBJ whole genome shotgun (WGS) entry which is preliminary data.</text>
</comment>
<feature type="domain" description="LysR substrate-binding" evidence="1">
    <location>
        <begin position="9"/>
        <end position="96"/>
    </location>
</feature>
<dbReference type="InterPro" id="IPR005119">
    <property type="entry name" value="LysR_subst-bd"/>
</dbReference>
<protein>
    <submittedName>
        <fullName evidence="2">LysR family transcriptional regulator substrate-binding protein</fullName>
    </submittedName>
</protein>
<organism evidence="2 3">
    <name type="scientific">Clostridium scindens (strain JCM 10418 / VPI 12708)</name>
    <dbReference type="NCBI Taxonomy" id="29347"/>
    <lineage>
        <taxon>Bacteria</taxon>
        <taxon>Bacillati</taxon>
        <taxon>Bacillota</taxon>
        <taxon>Clostridia</taxon>
        <taxon>Lachnospirales</taxon>
        <taxon>Lachnospiraceae</taxon>
    </lineage>
</organism>
<proteinExistence type="predicted"/>
<name>A0A844FBF8_CLOSV</name>
<dbReference type="Proteomes" id="UP000462363">
    <property type="component" value="Unassembled WGS sequence"/>
</dbReference>
<dbReference type="EMBL" id="VUMB01000056">
    <property type="protein sequence ID" value="MSS41867.1"/>
    <property type="molecule type" value="Genomic_DNA"/>
</dbReference>
<sequence>MEFETEVYHNWADLRELLLRGEFDLVISAGNSASGCESALIGRHRIVLIVPKSHPLAQKESVSLSEIENEKLIAINANSNMDLAIKEMFKEEGLTPA</sequence>
<dbReference type="GO" id="GO:0005829">
    <property type="term" value="C:cytosol"/>
    <property type="evidence" value="ECO:0007669"/>
    <property type="project" value="TreeGrafter"/>
</dbReference>
<evidence type="ECO:0000313" key="3">
    <source>
        <dbReference type="Proteomes" id="UP000462363"/>
    </source>
</evidence>
<dbReference type="Pfam" id="PF03466">
    <property type="entry name" value="LysR_substrate"/>
    <property type="match status" value="1"/>
</dbReference>
<dbReference type="Gene3D" id="3.40.190.290">
    <property type="match status" value="1"/>
</dbReference>
<accession>A0A844FBF8</accession>
<gene>
    <name evidence="2" type="ORF">FYJ37_16430</name>
</gene>
<dbReference type="GO" id="GO:0006355">
    <property type="term" value="P:regulation of DNA-templated transcription"/>
    <property type="evidence" value="ECO:0007669"/>
    <property type="project" value="TreeGrafter"/>
</dbReference>
<dbReference type="AlphaFoldDB" id="A0A844FBF8"/>
<reference evidence="2 3" key="1">
    <citation type="submission" date="2019-08" db="EMBL/GenBank/DDBJ databases">
        <title>In-depth cultivation of the pig gut microbiome towards novel bacterial diversity and tailored functional studies.</title>
        <authorList>
            <person name="Wylensek D."/>
            <person name="Hitch T.C.A."/>
            <person name="Clavel T."/>
        </authorList>
    </citation>
    <scope>NUCLEOTIDE SEQUENCE [LARGE SCALE GENOMIC DNA]</scope>
    <source>
        <strain evidence="2 3">BL-389-WT-3D</strain>
    </source>
</reference>
<dbReference type="CDD" id="cd05466">
    <property type="entry name" value="PBP2_LTTR_substrate"/>
    <property type="match status" value="1"/>
</dbReference>
<dbReference type="PANTHER" id="PTHR30419">
    <property type="entry name" value="HTH-TYPE TRANSCRIPTIONAL REGULATOR YBHD"/>
    <property type="match status" value="1"/>
</dbReference>